<sequence>MFKRIDHVAFTVKDMERSVDFYEEYLGFRRYYEHGVPVPTVEKIAYLKLGDTILELIHMPDSSGSADQGFHFCLESDDFDGDYSRLKGAGVPIDTEPHPVEARETGEEGWRRVVFTGPDGELIEFRGQGPSVHLKP</sequence>
<keyword evidence="4" id="KW-1185">Reference proteome</keyword>
<dbReference type="InterPro" id="IPR004360">
    <property type="entry name" value="Glyas_Fos-R_dOase_dom"/>
</dbReference>
<dbReference type="PANTHER" id="PTHR43048">
    <property type="entry name" value="METHYLMALONYL-COA EPIMERASE"/>
    <property type="match status" value="1"/>
</dbReference>
<protein>
    <recommendedName>
        <fullName evidence="2">VOC domain-containing protein</fullName>
    </recommendedName>
</protein>
<evidence type="ECO:0000313" key="3">
    <source>
        <dbReference type="EMBL" id="GLI55600.1"/>
    </source>
</evidence>
<dbReference type="CDD" id="cd06587">
    <property type="entry name" value="VOC"/>
    <property type="match status" value="1"/>
</dbReference>
<feature type="domain" description="VOC" evidence="2">
    <location>
        <begin position="4"/>
        <end position="128"/>
    </location>
</feature>
<dbReference type="RefSeq" id="WP_281834179.1">
    <property type="nucleotide sequence ID" value="NZ_BSDY01000004.1"/>
</dbReference>
<dbReference type="GO" id="GO:0004493">
    <property type="term" value="F:methylmalonyl-CoA epimerase activity"/>
    <property type="evidence" value="ECO:0007669"/>
    <property type="project" value="TreeGrafter"/>
</dbReference>
<reference evidence="3" key="1">
    <citation type="submission" date="2022-12" db="EMBL/GenBank/DDBJ databases">
        <title>Reference genome sequencing for broad-spectrum identification of bacterial and archaeal isolates by mass spectrometry.</title>
        <authorList>
            <person name="Sekiguchi Y."/>
            <person name="Tourlousse D.M."/>
        </authorList>
    </citation>
    <scope>NUCLEOTIDE SEQUENCE</scope>
    <source>
        <strain evidence="3">10succ1</strain>
    </source>
</reference>
<dbReference type="InterPro" id="IPR037523">
    <property type="entry name" value="VOC_core"/>
</dbReference>
<dbReference type="EMBL" id="BSDY01000004">
    <property type="protein sequence ID" value="GLI55600.1"/>
    <property type="molecule type" value="Genomic_DNA"/>
</dbReference>
<evidence type="ECO:0000259" key="2">
    <source>
        <dbReference type="PROSITE" id="PS51819"/>
    </source>
</evidence>
<dbReference type="PROSITE" id="PS00934">
    <property type="entry name" value="GLYOXALASE_I_1"/>
    <property type="match status" value="1"/>
</dbReference>
<dbReference type="GO" id="GO:0046872">
    <property type="term" value="F:metal ion binding"/>
    <property type="evidence" value="ECO:0007669"/>
    <property type="project" value="UniProtKB-KW"/>
</dbReference>
<dbReference type="Proteomes" id="UP001144471">
    <property type="component" value="Unassembled WGS sequence"/>
</dbReference>
<organism evidence="3 4">
    <name type="scientific">Propionigenium maris DSM 9537</name>
    <dbReference type="NCBI Taxonomy" id="1123000"/>
    <lineage>
        <taxon>Bacteria</taxon>
        <taxon>Fusobacteriati</taxon>
        <taxon>Fusobacteriota</taxon>
        <taxon>Fusobacteriia</taxon>
        <taxon>Fusobacteriales</taxon>
        <taxon>Fusobacteriaceae</taxon>
        <taxon>Propionigenium</taxon>
    </lineage>
</organism>
<dbReference type="Gene3D" id="3.10.180.10">
    <property type="entry name" value="2,3-Dihydroxybiphenyl 1,2-Dioxygenase, domain 1"/>
    <property type="match status" value="1"/>
</dbReference>
<accession>A0A9W6GK26</accession>
<gene>
    <name evidence="3" type="ORF">PM10SUCC1_11140</name>
</gene>
<keyword evidence="1" id="KW-0479">Metal-binding</keyword>
<comment type="caution">
    <text evidence="3">The sequence shown here is derived from an EMBL/GenBank/DDBJ whole genome shotgun (WGS) entry which is preliminary data.</text>
</comment>
<dbReference type="GO" id="GO:0046491">
    <property type="term" value="P:L-methylmalonyl-CoA metabolic process"/>
    <property type="evidence" value="ECO:0007669"/>
    <property type="project" value="TreeGrafter"/>
</dbReference>
<dbReference type="GO" id="GO:0004462">
    <property type="term" value="F:lactoylglutathione lyase activity"/>
    <property type="evidence" value="ECO:0007669"/>
    <property type="project" value="InterPro"/>
</dbReference>
<dbReference type="InterPro" id="IPR018146">
    <property type="entry name" value="Glyoxalase_1_CS"/>
</dbReference>
<dbReference type="AlphaFoldDB" id="A0A9W6GK26"/>
<evidence type="ECO:0000256" key="1">
    <source>
        <dbReference type="ARBA" id="ARBA00022723"/>
    </source>
</evidence>
<name>A0A9W6GK26_9FUSO</name>
<dbReference type="InterPro" id="IPR029068">
    <property type="entry name" value="Glyas_Bleomycin-R_OHBP_Dase"/>
</dbReference>
<dbReference type="SUPFAM" id="SSF54593">
    <property type="entry name" value="Glyoxalase/Bleomycin resistance protein/Dihydroxybiphenyl dioxygenase"/>
    <property type="match status" value="1"/>
</dbReference>
<dbReference type="PANTHER" id="PTHR43048:SF3">
    <property type="entry name" value="METHYLMALONYL-COA EPIMERASE, MITOCHONDRIAL"/>
    <property type="match status" value="1"/>
</dbReference>
<dbReference type="Pfam" id="PF00903">
    <property type="entry name" value="Glyoxalase"/>
    <property type="match status" value="1"/>
</dbReference>
<dbReference type="PROSITE" id="PS51819">
    <property type="entry name" value="VOC"/>
    <property type="match status" value="1"/>
</dbReference>
<dbReference type="InterPro" id="IPR051785">
    <property type="entry name" value="MMCE/EMCE_epimerase"/>
</dbReference>
<proteinExistence type="predicted"/>
<evidence type="ECO:0000313" key="4">
    <source>
        <dbReference type="Proteomes" id="UP001144471"/>
    </source>
</evidence>